<dbReference type="InterPro" id="IPR050109">
    <property type="entry name" value="HTH-type_TetR-like_transc_reg"/>
</dbReference>
<dbReference type="Pfam" id="PF17754">
    <property type="entry name" value="TetR_C_14"/>
    <property type="match status" value="1"/>
</dbReference>
<dbReference type="Pfam" id="PF00440">
    <property type="entry name" value="TetR_N"/>
    <property type="match status" value="1"/>
</dbReference>
<keyword evidence="3" id="KW-0804">Transcription</keyword>
<dbReference type="OrthoDB" id="3211155at2"/>
<dbReference type="AlphaFoldDB" id="A0A117IAN0"/>
<keyword evidence="2 4" id="KW-0238">DNA-binding</keyword>
<comment type="caution">
    <text evidence="6">The sequence shown here is derived from an EMBL/GenBank/DDBJ whole genome shotgun (WGS) entry which is preliminary data.</text>
</comment>
<dbReference type="PANTHER" id="PTHR30055">
    <property type="entry name" value="HTH-TYPE TRANSCRIPTIONAL REGULATOR RUTR"/>
    <property type="match status" value="1"/>
</dbReference>
<keyword evidence="7" id="KW-1185">Reference proteome</keyword>
<name>A0A117IAN0_MYCCR</name>
<proteinExistence type="predicted"/>
<dbReference type="InterPro" id="IPR041347">
    <property type="entry name" value="MftR_C"/>
</dbReference>
<reference evidence="7" key="1">
    <citation type="journal article" date="2016" name="Genome Announc.">
        <title>Draft Genome Sequences of Five Rapidly Growing Mycobacterium Species, M. thermoresistibile, M. fortuitum subsp. acetamidolyticum, M. canariasense, M. brisbanense, and M. novocastrense.</title>
        <authorList>
            <person name="Katahira K."/>
            <person name="Ogura Y."/>
            <person name="Gotoh Y."/>
            <person name="Hayashi T."/>
        </authorList>
    </citation>
    <scope>NUCLEOTIDE SEQUENCE [LARGE SCALE GENOMIC DNA]</scope>
    <source>
        <strain evidence="7">JCM15298</strain>
    </source>
</reference>
<feature type="domain" description="HTH tetR-type" evidence="5">
    <location>
        <begin position="13"/>
        <end position="73"/>
    </location>
</feature>
<evidence type="ECO:0000313" key="6">
    <source>
        <dbReference type="EMBL" id="GAS96633.1"/>
    </source>
</evidence>
<evidence type="ECO:0000256" key="3">
    <source>
        <dbReference type="ARBA" id="ARBA00023163"/>
    </source>
</evidence>
<dbReference type="PRINTS" id="PR00455">
    <property type="entry name" value="HTHTETR"/>
</dbReference>
<keyword evidence="1" id="KW-0805">Transcription regulation</keyword>
<sequence>MSEVRNLRERTRRAVRTEITEAAERLFTERGYDATTIDDIAAEVGMSSRSVFRYFATKEDLLIGKFDNAADALLTALQQRPTGEPLWASLRAAFDVFVPDDSTPDKAQMASRIHEVVFETPAVFGRYLQKLQRLQDDIETLVRARDDSGASYAMTDPTLRAVIGAAFACLLAAQRTWLYARGADTFTRILDRAMTAIPILSRPNKK</sequence>
<protein>
    <submittedName>
        <fullName evidence="6">TetR family transcriptional regulator</fullName>
    </submittedName>
</protein>
<dbReference type="Gene3D" id="1.10.357.10">
    <property type="entry name" value="Tetracycline Repressor, domain 2"/>
    <property type="match status" value="1"/>
</dbReference>
<dbReference type="Gene3D" id="1.10.10.60">
    <property type="entry name" value="Homeodomain-like"/>
    <property type="match status" value="1"/>
</dbReference>
<reference evidence="7" key="2">
    <citation type="submission" date="2016-02" db="EMBL/GenBank/DDBJ databases">
        <title>Draft genome sequence of five rapidly growing Mycobacterium species.</title>
        <authorList>
            <person name="Katahira K."/>
            <person name="Gotou Y."/>
            <person name="Iida K."/>
            <person name="Ogura Y."/>
            <person name="Hayashi T."/>
        </authorList>
    </citation>
    <scope>NUCLEOTIDE SEQUENCE [LARGE SCALE GENOMIC DNA]</scope>
    <source>
        <strain evidence="7">JCM15298</strain>
    </source>
</reference>
<organism evidence="6 7">
    <name type="scientific">Mycolicibacterium canariasense</name>
    <name type="common">Mycobacterium canariasense</name>
    <dbReference type="NCBI Taxonomy" id="228230"/>
    <lineage>
        <taxon>Bacteria</taxon>
        <taxon>Bacillati</taxon>
        <taxon>Actinomycetota</taxon>
        <taxon>Actinomycetes</taxon>
        <taxon>Mycobacteriales</taxon>
        <taxon>Mycobacteriaceae</taxon>
        <taxon>Mycolicibacterium</taxon>
    </lineage>
</organism>
<dbReference type="PROSITE" id="PS50977">
    <property type="entry name" value="HTH_TETR_2"/>
    <property type="match status" value="1"/>
</dbReference>
<dbReference type="SUPFAM" id="SSF46689">
    <property type="entry name" value="Homeodomain-like"/>
    <property type="match status" value="1"/>
</dbReference>
<dbReference type="GO" id="GO:0000976">
    <property type="term" value="F:transcription cis-regulatory region binding"/>
    <property type="evidence" value="ECO:0007669"/>
    <property type="project" value="TreeGrafter"/>
</dbReference>
<dbReference type="EMBL" id="BCSY01000054">
    <property type="protein sequence ID" value="GAS96633.1"/>
    <property type="molecule type" value="Genomic_DNA"/>
</dbReference>
<evidence type="ECO:0000313" key="7">
    <source>
        <dbReference type="Proteomes" id="UP000069443"/>
    </source>
</evidence>
<evidence type="ECO:0000259" key="5">
    <source>
        <dbReference type="PROSITE" id="PS50977"/>
    </source>
</evidence>
<dbReference type="RefSeq" id="WP_062657619.1">
    <property type="nucleotide sequence ID" value="NZ_BCSY01000054.1"/>
</dbReference>
<dbReference type="InterPro" id="IPR001647">
    <property type="entry name" value="HTH_TetR"/>
</dbReference>
<dbReference type="PANTHER" id="PTHR30055:SF238">
    <property type="entry name" value="MYCOFACTOCIN BIOSYNTHESIS TRANSCRIPTIONAL REGULATOR MFTR-RELATED"/>
    <property type="match status" value="1"/>
</dbReference>
<dbReference type="GO" id="GO:0003700">
    <property type="term" value="F:DNA-binding transcription factor activity"/>
    <property type="evidence" value="ECO:0007669"/>
    <property type="project" value="TreeGrafter"/>
</dbReference>
<dbReference type="Proteomes" id="UP000069443">
    <property type="component" value="Unassembled WGS sequence"/>
</dbReference>
<evidence type="ECO:0000256" key="4">
    <source>
        <dbReference type="PROSITE-ProRule" id="PRU00335"/>
    </source>
</evidence>
<feature type="DNA-binding region" description="H-T-H motif" evidence="4">
    <location>
        <begin position="36"/>
        <end position="55"/>
    </location>
</feature>
<evidence type="ECO:0000256" key="2">
    <source>
        <dbReference type="ARBA" id="ARBA00023125"/>
    </source>
</evidence>
<dbReference type="STRING" id="228230.RMCC_3599"/>
<evidence type="ECO:0000256" key="1">
    <source>
        <dbReference type="ARBA" id="ARBA00023015"/>
    </source>
</evidence>
<accession>A0A117IAN0</accession>
<gene>
    <name evidence="6" type="ORF">RMCC_3599</name>
</gene>
<dbReference type="InterPro" id="IPR009057">
    <property type="entry name" value="Homeodomain-like_sf"/>
</dbReference>